<keyword evidence="2" id="KW-1185">Reference proteome</keyword>
<accession>A0AAV7LRD5</accession>
<proteinExistence type="predicted"/>
<dbReference type="EMBL" id="JANPWB010000015">
    <property type="protein sequence ID" value="KAJ1090050.1"/>
    <property type="molecule type" value="Genomic_DNA"/>
</dbReference>
<name>A0AAV7LRD5_PLEWA</name>
<comment type="caution">
    <text evidence="1">The sequence shown here is derived from an EMBL/GenBank/DDBJ whole genome shotgun (WGS) entry which is preliminary data.</text>
</comment>
<evidence type="ECO:0000313" key="2">
    <source>
        <dbReference type="Proteomes" id="UP001066276"/>
    </source>
</evidence>
<gene>
    <name evidence="1" type="ORF">NDU88_003190</name>
</gene>
<dbReference type="AlphaFoldDB" id="A0AAV7LRD5"/>
<dbReference type="Proteomes" id="UP001066276">
    <property type="component" value="Chromosome 11"/>
</dbReference>
<organism evidence="1 2">
    <name type="scientific">Pleurodeles waltl</name>
    <name type="common">Iberian ribbed newt</name>
    <dbReference type="NCBI Taxonomy" id="8319"/>
    <lineage>
        <taxon>Eukaryota</taxon>
        <taxon>Metazoa</taxon>
        <taxon>Chordata</taxon>
        <taxon>Craniata</taxon>
        <taxon>Vertebrata</taxon>
        <taxon>Euteleostomi</taxon>
        <taxon>Amphibia</taxon>
        <taxon>Batrachia</taxon>
        <taxon>Caudata</taxon>
        <taxon>Salamandroidea</taxon>
        <taxon>Salamandridae</taxon>
        <taxon>Pleurodelinae</taxon>
        <taxon>Pleurodeles</taxon>
    </lineage>
</organism>
<reference evidence="1" key="1">
    <citation type="journal article" date="2022" name="bioRxiv">
        <title>Sequencing and chromosome-scale assembly of the giantPleurodeles waltlgenome.</title>
        <authorList>
            <person name="Brown T."/>
            <person name="Elewa A."/>
            <person name="Iarovenko S."/>
            <person name="Subramanian E."/>
            <person name="Araus A.J."/>
            <person name="Petzold A."/>
            <person name="Susuki M."/>
            <person name="Suzuki K.-i.T."/>
            <person name="Hayashi T."/>
            <person name="Toyoda A."/>
            <person name="Oliveira C."/>
            <person name="Osipova E."/>
            <person name="Leigh N.D."/>
            <person name="Simon A."/>
            <person name="Yun M.H."/>
        </authorList>
    </citation>
    <scope>NUCLEOTIDE SEQUENCE</scope>
    <source>
        <strain evidence="1">20211129_DDA</strain>
        <tissue evidence="1">Liver</tissue>
    </source>
</reference>
<protein>
    <submittedName>
        <fullName evidence="1">Uncharacterized protein</fullName>
    </submittedName>
</protein>
<evidence type="ECO:0000313" key="1">
    <source>
        <dbReference type="EMBL" id="KAJ1090050.1"/>
    </source>
</evidence>
<sequence length="132" mass="14760">MRVSALPPLGLSRARRLLGAAHCVEARERTDMSKAWGELDGAMLFRRGWGEAATGGNRFEALAEDDETPRGFDIISDDTNKEIIQTLEPYPLSLQALMVPQYSGNIPWLPAMKDLLQKLGLEQHWTSPRNRA</sequence>